<dbReference type="GO" id="GO:0005886">
    <property type="term" value="C:plasma membrane"/>
    <property type="evidence" value="ECO:0007669"/>
    <property type="project" value="TreeGrafter"/>
</dbReference>
<dbReference type="Gene3D" id="3.30.870.10">
    <property type="entry name" value="Endonuclease Chain A"/>
    <property type="match status" value="2"/>
</dbReference>
<dbReference type="Gramene" id="Psat1g156040.1">
    <property type="protein sequence ID" value="Psat1g156040.1.cds"/>
    <property type="gene ID" value="Psat1g156040"/>
</dbReference>
<feature type="region of interest" description="Disordered" evidence="7">
    <location>
        <begin position="1"/>
        <end position="28"/>
    </location>
</feature>
<proteinExistence type="inferred from homology"/>
<dbReference type="FunFam" id="3.30.870.10:FF:000011">
    <property type="entry name" value="Phospholipase"/>
    <property type="match status" value="1"/>
</dbReference>
<dbReference type="GO" id="GO:0035556">
    <property type="term" value="P:intracellular signal transduction"/>
    <property type="evidence" value="ECO:0007669"/>
    <property type="project" value="InterPro"/>
</dbReference>
<protein>
    <recommendedName>
        <fullName evidence="6">Phospholipase</fullName>
        <ecNumber evidence="6">3.1.4.4</ecNumber>
    </recommendedName>
</protein>
<dbReference type="Gramene" id="PSAT_LOCUS4839_t1">
    <property type="protein sequence ID" value="CAL5184350.1"/>
    <property type="gene ID" value="PSAT_LOCUS4839"/>
</dbReference>
<dbReference type="PANTHER" id="PTHR18896:SF76">
    <property type="entry name" value="PHOSPHOLIPASE"/>
    <property type="match status" value="1"/>
</dbReference>
<evidence type="ECO:0000313" key="10">
    <source>
        <dbReference type="Proteomes" id="UP001058974"/>
    </source>
</evidence>
<feature type="region of interest" description="Disordered" evidence="7">
    <location>
        <begin position="631"/>
        <end position="664"/>
    </location>
</feature>
<dbReference type="SUPFAM" id="SSF56024">
    <property type="entry name" value="Phospholipase D/nuclease"/>
    <property type="match status" value="2"/>
</dbReference>
<accession>A0A9D5GZ66</accession>
<dbReference type="InterPro" id="IPR016555">
    <property type="entry name" value="PLipase_D_euk"/>
</dbReference>
<dbReference type="EMBL" id="JAMSHJ010000001">
    <property type="protein sequence ID" value="KAI5446448.1"/>
    <property type="molecule type" value="Genomic_DNA"/>
</dbReference>
<keyword evidence="10" id="KW-1185">Reference proteome</keyword>
<name>A0A9D5GZ66_PEA</name>
<dbReference type="PROSITE" id="PS50035">
    <property type="entry name" value="PLD"/>
    <property type="match status" value="2"/>
</dbReference>
<dbReference type="OrthoDB" id="14911at2759"/>
<feature type="domain" description="PLD phosphodiesterase" evidence="8">
    <location>
        <begin position="914"/>
        <end position="941"/>
    </location>
</feature>
<comment type="caution">
    <text evidence="9">The sequence shown here is derived from an EMBL/GenBank/DDBJ whole genome shotgun (WGS) entry which is preliminary data.</text>
</comment>
<dbReference type="GO" id="GO:0009395">
    <property type="term" value="P:phospholipid catabolic process"/>
    <property type="evidence" value="ECO:0007669"/>
    <property type="project" value="TreeGrafter"/>
</dbReference>
<evidence type="ECO:0000256" key="2">
    <source>
        <dbReference type="ARBA" id="ARBA00022737"/>
    </source>
</evidence>
<dbReference type="AlphaFoldDB" id="A0A9D5GZ66"/>
<keyword evidence="5" id="KW-0443">Lipid metabolism</keyword>
<evidence type="ECO:0000256" key="7">
    <source>
        <dbReference type="SAM" id="MobiDB-lite"/>
    </source>
</evidence>
<dbReference type="Pfam" id="PF00614">
    <property type="entry name" value="PLDc"/>
    <property type="match status" value="1"/>
</dbReference>
<keyword evidence="3 6" id="KW-0378">Hydrolase</keyword>
<comment type="similarity">
    <text evidence="6">Belongs to the phospholipase D family.</text>
</comment>
<dbReference type="PANTHER" id="PTHR18896">
    <property type="entry name" value="PHOSPHOLIPASE D"/>
    <property type="match status" value="1"/>
</dbReference>
<evidence type="ECO:0000256" key="5">
    <source>
        <dbReference type="ARBA" id="ARBA00023098"/>
    </source>
</evidence>
<comment type="catalytic activity">
    <reaction evidence="1 6">
        <text>a 1,2-diacyl-sn-glycero-3-phosphocholine + H2O = a 1,2-diacyl-sn-glycero-3-phosphate + choline + H(+)</text>
        <dbReference type="Rhea" id="RHEA:14445"/>
        <dbReference type="ChEBI" id="CHEBI:15354"/>
        <dbReference type="ChEBI" id="CHEBI:15377"/>
        <dbReference type="ChEBI" id="CHEBI:15378"/>
        <dbReference type="ChEBI" id="CHEBI:57643"/>
        <dbReference type="ChEBI" id="CHEBI:58608"/>
        <dbReference type="EC" id="3.1.4.4"/>
    </reaction>
</comment>
<dbReference type="EC" id="3.1.4.4" evidence="6"/>
<dbReference type="InterPro" id="IPR001736">
    <property type="entry name" value="PLipase_D/transphosphatidylase"/>
</dbReference>
<feature type="compositionally biased region" description="Acidic residues" evidence="7">
    <location>
        <begin position="133"/>
        <end position="143"/>
    </location>
</feature>
<dbReference type="GO" id="GO:0006654">
    <property type="term" value="P:phosphatidic acid biosynthetic process"/>
    <property type="evidence" value="ECO:0007669"/>
    <property type="project" value="InterPro"/>
</dbReference>
<dbReference type="CDD" id="cd01254">
    <property type="entry name" value="PH_PLD"/>
    <property type="match status" value="1"/>
</dbReference>
<evidence type="ECO:0000313" key="9">
    <source>
        <dbReference type="EMBL" id="KAI5446448.1"/>
    </source>
</evidence>
<dbReference type="SUPFAM" id="SSF50729">
    <property type="entry name" value="PH domain-like"/>
    <property type="match status" value="1"/>
</dbReference>
<dbReference type="InterPro" id="IPR001849">
    <property type="entry name" value="PH_domain"/>
</dbReference>
<dbReference type="CDD" id="cd09138">
    <property type="entry name" value="PLDc_vPLD1_2_yPLD_like_1"/>
    <property type="match status" value="1"/>
</dbReference>
<gene>
    <name evidence="9" type="ORF">KIW84_014326</name>
</gene>
<dbReference type="GO" id="GO:0004630">
    <property type="term" value="F:phospholipase D activity"/>
    <property type="evidence" value="ECO:0007669"/>
    <property type="project" value="UniProtKB-UniRule"/>
</dbReference>
<organism evidence="9 10">
    <name type="scientific">Pisum sativum</name>
    <name type="common">Garden pea</name>
    <name type="synonym">Lathyrus oleraceus</name>
    <dbReference type="NCBI Taxonomy" id="3888"/>
    <lineage>
        <taxon>Eukaryota</taxon>
        <taxon>Viridiplantae</taxon>
        <taxon>Streptophyta</taxon>
        <taxon>Embryophyta</taxon>
        <taxon>Tracheophyta</taxon>
        <taxon>Spermatophyta</taxon>
        <taxon>Magnoliopsida</taxon>
        <taxon>eudicotyledons</taxon>
        <taxon>Gunneridae</taxon>
        <taxon>Pentapetalae</taxon>
        <taxon>rosids</taxon>
        <taxon>fabids</taxon>
        <taxon>Fabales</taxon>
        <taxon>Fabaceae</taxon>
        <taxon>Papilionoideae</taxon>
        <taxon>50 kb inversion clade</taxon>
        <taxon>NPAAA clade</taxon>
        <taxon>Hologalegina</taxon>
        <taxon>IRL clade</taxon>
        <taxon>Fabeae</taxon>
        <taxon>Lathyrus</taxon>
    </lineage>
</organism>
<dbReference type="InterPro" id="IPR011993">
    <property type="entry name" value="PH-like_dom_sf"/>
</dbReference>
<keyword evidence="2" id="KW-0677">Repeat</keyword>
<dbReference type="SMART" id="SM00155">
    <property type="entry name" value="PLDc"/>
    <property type="match status" value="2"/>
</dbReference>
<evidence type="ECO:0000256" key="6">
    <source>
        <dbReference type="PIRNR" id="PIRNR009376"/>
    </source>
</evidence>
<evidence type="ECO:0000256" key="4">
    <source>
        <dbReference type="ARBA" id="ARBA00022963"/>
    </source>
</evidence>
<evidence type="ECO:0000256" key="3">
    <source>
        <dbReference type="ARBA" id="ARBA00022801"/>
    </source>
</evidence>
<dbReference type="Gramene" id="Psat01G0432600-T1">
    <property type="protein sequence ID" value="KAI5446448.1"/>
    <property type="gene ID" value="KIW84_014326"/>
</dbReference>
<feature type="region of interest" description="Disordered" evidence="7">
    <location>
        <begin position="131"/>
        <end position="153"/>
    </location>
</feature>
<reference evidence="9 10" key="1">
    <citation type="journal article" date="2022" name="Nat. Genet.">
        <title>Improved pea reference genome and pan-genome highlight genomic features and evolutionary characteristics.</title>
        <authorList>
            <person name="Yang T."/>
            <person name="Liu R."/>
            <person name="Luo Y."/>
            <person name="Hu S."/>
            <person name="Wang D."/>
            <person name="Wang C."/>
            <person name="Pandey M.K."/>
            <person name="Ge S."/>
            <person name="Xu Q."/>
            <person name="Li N."/>
            <person name="Li G."/>
            <person name="Huang Y."/>
            <person name="Saxena R.K."/>
            <person name="Ji Y."/>
            <person name="Li M."/>
            <person name="Yan X."/>
            <person name="He Y."/>
            <person name="Liu Y."/>
            <person name="Wang X."/>
            <person name="Xiang C."/>
            <person name="Varshney R.K."/>
            <person name="Ding H."/>
            <person name="Gao S."/>
            <person name="Zong X."/>
        </authorList>
    </citation>
    <scope>NUCLEOTIDE SEQUENCE [LARGE SCALE GENOMIC DNA]</scope>
    <source>
        <strain evidence="9 10">cv. Zhongwan 6</strain>
    </source>
</reference>
<dbReference type="InterPro" id="IPR025202">
    <property type="entry name" value="PLD-like_dom"/>
</dbReference>
<feature type="domain" description="PLD phosphodiesterase" evidence="8">
    <location>
        <begin position="482"/>
        <end position="509"/>
    </location>
</feature>
<evidence type="ECO:0000256" key="1">
    <source>
        <dbReference type="ARBA" id="ARBA00000798"/>
    </source>
</evidence>
<dbReference type="SMART" id="SM00233">
    <property type="entry name" value="PH"/>
    <property type="match status" value="1"/>
</dbReference>
<dbReference type="Pfam" id="PF13091">
    <property type="entry name" value="PLDc_2"/>
    <property type="match status" value="1"/>
</dbReference>
<dbReference type="Proteomes" id="UP001058974">
    <property type="component" value="Chromosome 1"/>
</dbReference>
<dbReference type="CDD" id="cd09141">
    <property type="entry name" value="PLDc_vPLD1_2_yPLD_like_2"/>
    <property type="match status" value="1"/>
</dbReference>
<evidence type="ECO:0000259" key="8">
    <source>
        <dbReference type="PROSITE" id="PS50035"/>
    </source>
</evidence>
<sequence>MATEKLMAAGGPRYVQMKSSPPTSPPSADIASSLSFRHSAVSDLYRIFDELPKATIVSVSRPDPSDISPMQLSYTIEVEYKQFKWELVKKAHQVFILHFALKKRVFIEEIHEKQEQVKEWLHNLGIGESTTMEQDDDECEEETVPLQTDESAKNRDVPSSAALPIIRPALGRQHSIADRAKSAMQGYLNHFLGNISIVNSPEVCKFLEVSMLSFSPEYGPKLKEEYVMVKHLPKIKKDEDSRKCCLSDCFNCCNDNWQKVWAVLKPGFLALLAHPFDKQPLDIIVFDVLPGSDANGDGRLSLAIEMKERNPLRHSFKVTCGIRSIRIRSKSSSKVKDWVAAINDAGLRPPEGWCHPHRYGSFAPPRSLNEDDSQAQWFVDGQSAFEVIASSIEDAKSEIFICGWWLCPELYLRRPFQTHASSRLDNLLEAKAREGVQIYILLYKEVALALKINSVYSKRKLLSIHENVRVLRYPDHFSTGVYLWSHHEKLVIVDNHICFIGGLDLCFGRYDSPEHKVGDVPPLIWPGKDYYNPRESEPNSWEDTMKDELEREKYPRMPWHDVHCALWGPPCRDIARHFVQRWNYAKRNKAPYEQTIPLLMPQHHMVIPHYLGSSEAPIEIKNTVNDRALKREDSFSSSSQDQDIPLLLPQEPGGLDDPEESPKPNGLISFLHHLDKPRRISSGLPFSFRRTKVAAVGPDTPMKGFVDDLDSVHCHEGTAHDRVAHVDSQNTDLEWWETQERDDQGGFADESGQIGPRASCRCQVIRSVSQWSAGTSQTEESIHNAYCSLIEKSEYFIYIENQFFISGLSGDDMIRNRVSEALYRRIMRAYNDKKSFRVIVVIPLLPGFQGGLDDGGAASVRAIMHWQYRTICRGQNSIIHNLYQLLGPRVHDYISFYGLRNYGKLSDGGPVATSQVYVHSKIMIVDDCISLIGSANINDRSLLGSRDSEIGVVIEDKELIDSYMDGKPWKAGKFSLSLRLSLWSEHLGLAAGEVSQIMDPVVESTYKDIWMAIAKTNTAIYQDVFSCVPNDLIHTRLAFRQSVALWKEKIGHTTIDLGIAPGNLESYHDGGIKNTHPMERLALVKGHLVSFPLEFMSQESLRPAFNEGEYYAAQVFH</sequence>
<keyword evidence="4 6" id="KW-0442">Lipid degradation</keyword>
<dbReference type="Gene3D" id="2.30.29.30">
    <property type="entry name" value="Pleckstrin-homology domain (PH domain)/Phosphotyrosine-binding domain (PTB)"/>
    <property type="match status" value="1"/>
</dbReference>
<dbReference type="PIRSF" id="PIRSF009376">
    <property type="entry name" value="Phospholipase_D_euk"/>
    <property type="match status" value="1"/>
</dbReference>
<dbReference type="InterPro" id="IPR015679">
    <property type="entry name" value="PLipase_D_fam"/>
</dbReference>